<dbReference type="InterPro" id="IPR019886">
    <property type="entry name" value="Na_symporter_ssu"/>
</dbReference>
<keyword evidence="4" id="KW-1185">Reference proteome</keyword>
<keyword evidence="1" id="KW-1133">Transmembrane helix</keyword>
<evidence type="ECO:0000259" key="2">
    <source>
        <dbReference type="Pfam" id="PF13937"/>
    </source>
</evidence>
<feature type="transmembrane region" description="Helical" evidence="1">
    <location>
        <begin position="63"/>
        <end position="84"/>
    </location>
</feature>
<keyword evidence="1" id="KW-0812">Transmembrane</keyword>
<feature type="domain" description="Sodium symporter small subunit" evidence="2">
    <location>
        <begin position="19"/>
        <end position="94"/>
    </location>
</feature>
<dbReference type="Proteomes" id="UP001596956">
    <property type="component" value="Unassembled WGS sequence"/>
</dbReference>
<protein>
    <submittedName>
        <fullName evidence="3">DUF4212 domain-containing protein</fullName>
    </submittedName>
</protein>
<feature type="transmembrane region" description="Helical" evidence="1">
    <location>
        <begin position="28"/>
        <end position="48"/>
    </location>
</feature>
<dbReference type="Pfam" id="PF13937">
    <property type="entry name" value="DUF4212"/>
    <property type="match status" value="1"/>
</dbReference>
<keyword evidence="1" id="KW-0472">Membrane</keyword>
<evidence type="ECO:0000313" key="4">
    <source>
        <dbReference type="Proteomes" id="UP001596956"/>
    </source>
</evidence>
<evidence type="ECO:0000256" key="1">
    <source>
        <dbReference type="SAM" id="Phobius"/>
    </source>
</evidence>
<accession>A0ABW3BE13</accession>
<proteinExistence type="predicted"/>
<sequence>MADTEDLSPEPPGGNGWRREYWKKNLRLMVVLLTVWFVVSFGFGILLVEQLNQIEIAGFPLGFWFAQQGSIYVFLLLTLVYCLYMDRLDKQFGVYEYDDEAAAGNAEKGGES</sequence>
<organism evidence="3 4">
    <name type="scientific">Streptomonospora algeriensis</name>
    <dbReference type="NCBI Taxonomy" id="995084"/>
    <lineage>
        <taxon>Bacteria</taxon>
        <taxon>Bacillati</taxon>
        <taxon>Actinomycetota</taxon>
        <taxon>Actinomycetes</taxon>
        <taxon>Streptosporangiales</taxon>
        <taxon>Nocardiopsidaceae</taxon>
        <taxon>Streptomonospora</taxon>
    </lineage>
</organism>
<gene>
    <name evidence="3" type="ORF">ACFQZU_07530</name>
</gene>
<dbReference type="NCBIfam" id="TIGR03647">
    <property type="entry name" value="Na_symport_sm"/>
    <property type="match status" value="1"/>
</dbReference>
<reference evidence="4" key="1">
    <citation type="journal article" date="2019" name="Int. J. Syst. Evol. Microbiol.">
        <title>The Global Catalogue of Microorganisms (GCM) 10K type strain sequencing project: providing services to taxonomists for standard genome sequencing and annotation.</title>
        <authorList>
            <consortium name="The Broad Institute Genomics Platform"/>
            <consortium name="The Broad Institute Genome Sequencing Center for Infectious Disease"/>
            <person name="Wu L."/>
            <person name="Ma J."/>
        </authorList>
    </citation>
    <scope>NUCLEOTIDE SEQUENCE [LARGE SCALE GENOMIC DNA]</scope>
    <source>
        <strain evidence="4">CCUG 63369</strain>
    </source>
</reference>
<evidence type="ECO:0000313" key="3">
    <source>
        <dbReference type="EMBL" id="MFD0801166.1"/>
    </source>
</evidence>
<name>A0ABW3BE13_9ACTN</name>
<comment type="caution">
    <text evidence="3">The sequence shown here is derived from an EMBL/GenBank/DDBJ whole genome shotgun (WGS) entry which is preliminary data.</text>
</comment>
<dbReference type="EMBL" id="JBHTHR010000161">
    <property type="protein sequence ID" value="MFD0801166.1"/>
    <property type="molecule type" value="Genomic_DNA"/>
</dbReference>